<accession>A0A8H6SPJ6</accession>
<evidence type="ECO:0000313" key="5">
    <source>
        <dbReference type="EMBL" id="KAF7301630.1"/>
    </source>
</evidence>
<dbReference type="PANTHER" id="PTHR24070">
    <property type="entry name" value="RAS, DI-RAS, AND RHEB FAMILY MEMBERS OF SMALL GTPASE SUPERFAMILY"/>
    <property type="match status" value="1"/>
</dbReference>
<dbReference type="InterPro" id="IPR036047">
    <property type="entry name" value="F-box-like_dom_sf"/>
</dbReference>
<name>A0A8H6SPJ6_9AGAR</name>
<keyword evidence="3" id="KW-0342">GTP-binding</keyword>
<dbReference type="Proteomes" id="UP000636479">
    <property type="component" value="Unassembled WGS sequence"/>
</dbReference>
<organism evidence="5 6">
    <name type="scientific">Mycena indigotica</name>
    <dbReference type="NCBI Taxonomy" id="2126181"/>
    <lineage>
        <taxon>Eukaryota</taxon>
        <taxon>Fungi</taxon>
        <taxon>Dikarya</taxon>
        <taxon>Basidiomycota</taxon>
        <taxon>Agaricomycotina</taxon>
        <taxon>Agaricomycetes</taxon>
        <taxon>Agaricomycetidae</taxon>
        <taxon>Agaricales</taxon>
        <taxon>Marasmiineae</taxon>
        <taxon>Mycenaceae</taxon>
        <taxon>Mycena</taxon>
    </lineage>
</organism>
<dbReference type="InterPro" id="IPR001810">
    <property type="entry name" value="F-box_dom"/>
</dbReference>
<dbReference type="CDD" id="cd09917">
    <property type="entry name" value="F-box_SF"/>
    <property type="match status" value="1"/>
</dbReference>
<dbReference type="GO" id="GO:0005886">
    <property type="term" value="C:plasma membrane"/>
    <property type="evidence" value="ECO:0007669"/>
    <property type="project" value="UniProtKB-SubCell"/>
</dbReference>
<keyword evidence="6" id="KW-1185">Reference proteome</keyword>
<dbReference type="PROSITE" id="PS51420">
    <property type="entry name" value="RHO"/>
    <property type="match status" value="1"/>
</dbReference>
<evidence type="ECO:0000313" key="6">
    <source>
        <dbReference type="Proteomes" id="UP000636479"/>
    </source>
</evidence>
<reference evidence="5" key="1">
    <citation type="submission" date="2020-05" db="EMBL/GenBank/DDBJ databases">
        <title>Mycena genomes resolve the evolution of fungal bioluminescence.</title>
        <authorList>
            <person name="Tsai I.J."/>
        </authorList>
    </citation>
    <scope>NUCLEOTIDE SEQUENCE</scope>
    <source>
        <strain evidence="5">171206Taipei</strain>
    </source>
</reference>
<dbReference type="SUPFAM" id="SSF52540">
    <property type="entry name" value="P-loop containing nucleoside triphosphate hydrolases"/>
    <property type="match status" value="1"/>
</dbReference>
<dbReference type="PRINTS" id="PR00449">
    <property type="entry name" value="RASTRNSFRMNG"/>
</dbReference>
<comment type="caution">
    <text evidence="5">The sequence shown here is derived from an EMBL/GenBank/DDBJ whole genome shotgun (WGS) entry which is preliminary data.</text>
</comment>
<dbReference type="GeneID" id="59346502"/>
<dbReference type="Pfam" id="PF12937">
    <property type="entry name" value="F-box-like"/>
    <property type="match status" value="1"/>
</dbReference>
<evidence type="ECO:0000259" key="4">
    <source>
        <dbReference type="PROSITE" id="PS50181"/>
    </source>
</evidence>
<dbReference type="NCBIfam" id="TIGR00231">
    <property type="entry name" value="small_GTP"/>
    <property type="match status" value="1"/>
</dbReference>
<comment type="subcellular location">
    <subcellularLocation>
        <location evidence="1">Cell membrane</location>
        <topology evidence="1">Lipid-anchor</topology>
        <orientation evidence="1">Cytoplasmic side</orientation>
    </subcellularLocation>
</comment>
<dbReference type="SMART" id="SM00175">
    <property type="entry name" value="RAB"/>
    <property type="match status" value="1"/>
</dbReference>
<dbReference type="SUPFAM" id="SSF81383">
    <property type="entry name" value="F-box domain"/>
    <property type="match status" value="1"/>
</dbReference>
<dbReference type="InterPro" id="IPR005225">
    <property type="entry name" value="Small_GTP-bd"/>
</dbReference>
<dbReference type="Pfam" id="PF00071">
    <property type="entry name" value="Ras"/>
    <property type="match status" value="1"/>
</dbReference>
<dbReference type="OrthoDB" id="3174109at2759"/>
<dbReference type="PROSITE" id="PS50181">
    <property type="entry name" value="FBOX"/>
    <property type="match status" value="1"/>
</dbReference>
<dbReference type="EMBL" id="JACAZF010000006">
    <property type="protein sequence ID" value="KAF7301630.1"/>
    <property type="molecule type" value="Genomic_DNA"/>
</dbReference>
<proteinExistence type="predicted"/>
<dbReference type="Gene3D" id="1.20.1280.50">
    <property type="match status" value="1"/>
</dbReference>
<dbReference type="InterPro" id="IPR001806">
    <property type="entry name" value="Small_GTPase"/>
</dbReference>
<dbReference type="SMART" id="SM00256">
    <property type="entry name" value="FBOX"/>
    <property type="match status" value="1"/>
</dbReference>
<dbReference type="InterPro" id="IPR027417">
    <property type="entry name" value="P-loop_NTPase"/>
</dbReference>
<dbReference type="PROSITE" id="PS51419">
    <property type="entry name" value="RAB"/>
    <property type="match status" value="1"/>
</dbReference>
<dbReference type="GO" id="GO:0003924">
    <property type="term" value="F:GTPase activity"/>
    <property type="evidence" value="ECO:0007669"/>
    <property type="project" value="InterPro"/>
</dbReference>
<dbReference type="GO" id="GO:0007165">
    <property type="term" value="P:signal transduction"/>
    <property type="evidence" value="ECO:0007669"/>
    <property type="project" value="InterPro"/>
</dbReference>
<dbReference type="PROSITE" id="PS51421">
    <property type="entry name" value="RAS"/>
    <property type="match status" value="1"/>
</dbReference>
<dbReference type="SMART" id="SM00173">
    <property type="entry name" value="RAS"/>
    <property type="match status" value="1"/>
</dbReference>
<dbReference type="SMART" id="SM00174">
    <property type="entry name" value="RHO"/>
    <property type="match status" value="1"/>
</dbReference>
<dbReference type="RefSeq" id="XP_037219630.1">
    <property type="nucleotide sequence ID" value="XM_037363986.1"/>
</dbReference>
<dbReference type="InterPro" id="IPR020849">
    <property type="entry name" value="Small_GTPase_Ras-type"/>
</dbReference>
<keyword evidence="2" id="KW-0547">Nucleotide-binding</keyword>
<protein>
    <submittedName>
        <fullName evidence="5">F-box domain-containing protein</fullName>
    </submittedName>
</protein>
<sequence length="787" mass="87987">MLDRLPPEIAESICRWLDAKSVVRLSQVSQRWNDIIKRSSAVQYAIELELSGLCNVDNSSFSPASVARLAALMAYRNSWDRFNPKKHAQVTPAALGGNYWELSCNVFATYDSDRGFTFQRIPCALRNIVPERWDLPVFSGDIADFTMDYSQDLLVVLEVGASMCMVVHLLSMKTGQPHSSARLPRLSRDVEKPTATAFSSFQMRIFGSYVGVMADIGADYTEIELMVWEWRNGSLKKHIYSPALTSFAFLDNERIIISTFLEDDYMKTLVPQLQVLEIAGYMNDMDGSLTLCLPSVDRADVHDVEMLIITEPAPSWPVGTIHEAPFVATHDDRLFVVSLQGFEEGEEDEDDLADPTFLLCIPLSVILGFLRSQYGDPCFLWSDWGPPFTRMIRLLRSPEPWSCFVYGSRCVIQISPDECQMLDFKKVYPLSDNRITHDKKIDQNGRLFVEPVLTSGPFSLRKFPIPASNAVMMTEDSILTVSVSFLSPVLPLNEPIFFFSLTKKDVPYSLSSNSVFLDRELLDVGIGVSRTAHGVPCSLPPSFIISSPLVSSLLLKSPSCAAYFLIPMSPNKRRIAVLGSRSVGQLPRHSPALALAYFGPGKSSLIIQFCQNEFVDSYYPTIESTFAKTVNFKNNEYDCDIIDTAGQDEFSLLNSKHAIGVHGYVLVYSVNSRNSFEMIQIIYDKIISFCGVTSVPCVIVGSKTDLVARFLLSFVLSLLNSSHGRRSRQVAITEGQQLADSNHTAFVETSAKENKNVVKVFEDCLEEIEKRVPNNQAEPPANRCLIM</sequence>
<dbReference type="Gene3D" id="3.40.50.300">
    <property type="entry name" value="P-loop containing nucleotide triphosphate hydrolases"/>
    <property type="match status" value="1"/>
</dbReference>
<evidence type="ECO:0000256" key="2">
    <source>
        <dbReference type="ARBA" id="ARBA00022741"/>
    </source>
</evidence>
<gene>
    <name evidence="5" type="ORF">MIND_00728500</name>
</gene>
<evidence type="ECO:0000256" key="3">
    <source>
        <dbReference type="ARBA" id="ARBA00023134"/>
    </source>
</evidence>
<feature type="domain" description="F-box" evidence="4">
    <location>
        <begin position="1"/>
        <end position="45"/>
    </location>
</feature>
<evidence type="ECO:0000256" key="1">
    <source>
        <dbReference type="ARBA" id="ARBA00004342"/>
    </source>
</evidence>
<dbReference type="AlphaFoldDB" id="A0A8H6SPJ6"/>
<dbReference type="GO" id="GO:0005525">
    <property type="term" value="F:GTP binding"/>
    <property type="evidence" value="ECO:0007669"/>
    <property type="project" value="UniProtKB-KW"/>
</dbReference>